<dbReference type="Gene3D" id="3.30.200.20">
    <property type="entry name" value="Phosphorylase Kinase, domain 1"/>
    <property type="match status" value="1"/>
</dbReference>
<proteinExistence type="predicted"/>
<comment type="caution">
    <text evidence="2">The sequence shown here is derived from an EMBL/GenBank/DDBJ whole genome shotgun (WGS) entry which is preliminary data.</text>
</comment>
<gene>
    <name evidence="2" type="ORF">ACHAW5_002438</name>
</gene>
<dbReference type="Proteomes" id="UP001530315">
    <property type="component" value="Unassembled WGS sequence"/>
</dbReference>
<evidence type="ECO:0000259" key="1">
    <source>
        <dbReference type="Pfam" id="PF00069"/>
    </source>
</evidence>
<protein>
    <recommendedName>
        <fullName evidence="1">Protein kinase domain-containing protein</fullName>
    </recommendedName>
</protein>
<feature type="domain" description="Protein kinase" evidence="1">
    <location>
        <begin position="53"/>
        <end position="127"/>
    </location>
</feature>
<name>A0ABD3QRM1_9STRA</name>
<keyword evidence="3" id="KW-1185">Reference proteome</keyword>
<organism evidence="2 3">
    <name type="scientific">Stephanodiscus triporus</name>
    <dbReference type="NCBI Taxonomy" id="2934178"/>
    <lineage>
        <taxon>Eukaryota</taxon>
        <taxon>Sar</taxon>
        <taxon>Stramenopiles</taxon>
        <taxon>Ochrophyta</taxon>
        <taxon>Bacillariophyta</taxon>
        <taxon>Coscinodiscophyceae</taxon>
        <taxon>Thalassiosirophycidae</taxon>
        <taxon>Stephanodiscales</taxon>
        <taxon>Stephanodiscaceae</taxon>
        <taxon>Stephanodiscus</taxon>
    </lineage>
</organism>
<evidence type="ECO:0000313" key="3">
    <source>
        <dbReference type="Proteomes" id="UP001530315"/>
    </source>
</evidence>
<reference evidence="2 3" key="1">
    <citation type="submission" date="2024-10" db="EMBL/GenBank/DDBJ databases">
        <title>Updated reference genomes for cyclostephanoid diatoms.</title>
        <authorList>
            <person name="Roberts W.R."/>
            <person name="Alverson A.J."/>
        </authorList>
    </citation>
    <scope>NUCLEOTIDE SEQUENCE [LARGE SCALE GENOMIC DNA]</scope>
    <source>
        <strain evidence="2 3">AJA276-08</strain>
    </source>
</reference>
<evidence type="ECO:0000313" key="2">
    <source>
        <dbReference type="EMBL" id="KAL3802762.1"/>
    </source>
</evidence>
<dbReference type="InterPro" id="IPR000719">
    <property type="entry name" value="Prot_kinase_dom"/>
</dbReference>
<dbReference type="EMBL" id="JALLAZ020000134">
    <property type="protein sequence ID" value="KAL3802762.1"/>
    <property type="molecule type" value="Genomic_DNA"/>
</dbReference>
<dbReference type="AlphaFoldDB" id="A0ABD3QRM1"/>
<dbReference type="InterPro" id="IPR011009">
    <property type="entry name" value="Kinase-like_dom_sf"/>
</dbReference>
<dbReference type="SUPFAM" id="SSF56112">
    <property type="entry name" value="Protein kinase-like (PK-like)"/>
    <property type="match status" value="1"/>
</dbReference>
<accession>A0ABD3QRM1</accession>
<dbReference type="Pfam" id="PF00069">
    <property type="entry name" value="Pkinase"/>
    <property type="match status" value="1"/>
</dbReference>
<sequence>MDSMIVLFNSDGGDAKGKVSPFPSGERLSKDSVLFGRQCSNVYNKYQLDPRIIDTGLHGSVQRCEDRSTGKKYADKSICKDNLDIKPDRLLPEVALLQEMRHTSIIRLIKVIKDEDYIHLLSPSLQCNQFGLSWMHDDSVDLPMSSFAGTPYYITSSGGAPEEIL</sequence>